<dbReference type="SUPFAM" id="SSF53448">
    <property type="entry name" value="Nucleotide-diphospho-sugar transferases"/>
    <property type="match status" value="1"/>
</dbReference>
<keyword evidence="2 4" id="KW-0548">Nucleotidyltransferase</keyword>
<dbReference type="Proteomes" id="UP000245790">
    <property type="component" value="Unassembled WGS sequence"/>
</dbReference>
<dbReference type="PANTHER" id="PTHR43584:SF8">
    <property type="entry name" value="N-ACETYLMURAMATE ALPHA-1-PHOSPHATE URIDYLYLTRANSFERASE"/>
    <property type="match status" value="1"/>
</dbReference>
<dbReference type="InterPro" id="IPR029044">
    <property type="entry name" value="Nucleotide-diphossugar_trans"/>
</dbReference>
<dbReference type="PANTHER" id="PTHR43584">
    <property type="entry name" value="NUCLEOTIDYL TRANSFERASE"/>
    <property type="match status" value="1"/>
</dbReference>
<reference evidence="4 5" key="1">
    <citation type="submission" date="2018-05" db="EMBL/GenBank/DDBJ databases">
        <title>Genomic Encyclopedia of Type Strains, Phase IV (KMG-IV): sequencing the most valuable type-strain genomes for metagenomic binning, comparative biology and taxonomic classification.</title>
        <authorList>
            <person name="Goeker M."/>
        </authorList>
    </citation>
    <scope>NUCLEOTIDE SEQUENCE [LARGE SCALE GENOMIC DNA]</scope>
    <source>
        <strain evidence="4 5">DSM 25350</strain>
    </source>
</reference>
<dbReference type="RefSeq" id="WP_109761878.1">
    <property type="nucleotide sequence ID" value="NZ_QGGU01000002.1"/>
</dbReference>
<evidence type="ECO:0000313" key="4">
    <source>
        <dbReference type="EMBL" id="PWK53820.1"/>
    </source>
</evidence>
<gene>
    <name evidence="4" type="ORF">C8D97_102210</name>
</gene>
<evidence type="ECO:0000313" key="5">
    <source>
        <dbReference type="Proteomes" id="UP000245790"/>
    </source>
</evidence>
<dbReference type="EMBL" id="QGGU01000002">
    <property type="protein sequence ID" value="PWK53820.1"/>
    <property type="molecule type" value="Genomic_DNA"/>
</dbReference>
<evidence type="ECO:0000256" key="1">
    <source>
        <dbReference type="ARBA" id="ARBA00022679"/>
    </source>
</evidence>
<sequence>MKAFILAAGYGKRMQPLTHTTPKPLLNVGGKPLIQYHIERLQQAGITDIVINTAYLGEQIEATLGDGSRFGVAIEYSREGTPLETGGAISHALPLLGDSPFLLVNGDIYTDYPFQQLLHWQPDVAHLVLVPKPGFKAQGDFDLVPSNCINGTNTNSLSNNDVADYGLLINTEQASYTYAGLGIYNPEYFINKQRIESENWHKQSLNQFEKNSSQLEKNSSKSYALGSVLRQEADNQRITAEVYTGKWVDVGTPERLAQLDDSLT</sequence>
<dbReference type="AlphaFoldDB" id="A0A316G1Z2"/>
<accession>A0A316G1Z2</accession>
<comment type="caution">
    <text evidence="4">The sequence shown here is derived from an EMBL/GenBank/DDBJ whole genome shotgun (WGS) entry which is preliminary data.</text>
</comment>
<dbReference type="Gene3D" id="3.90.550.10">
    <property type="entry name" value="Spore Coat Polysaccharide Biosynthesis Protein SpsA, Chain A"/>
    <property type="match status" value="1"/>
</dbReference>
<keyword evidence="1 4" id="KW-0808">Transferase</keyword>
<protein>
    <submittedName>
        <fullName evidence="4">MurNAc alpha-1-phosphate uridylyltransferase</fullName>
    </submittedName>
</protein>
<dbReference type="InterPro" id="IPR005835">
    <property type="entry name" value="NTP_transferase_dom"/>
</dbReference>
<evidence type="ECO:0000256" key="2">
    <source>
        <dbReference type="ARBA" id="ARBA00022695"/>
    </source>
</evidence>
<proteinExistence type="predicted"/>
<dbReference type="CDD" id="cd06422">
    <property type="entry name" value="NTP_transferase_like_1"/>
    <property type="match status" value="1"/>
</dbReference>
<dbReference type="Pfam" id="PF00483">
    <property type="entry name" value="NTP_transferase"/>
    <property type="match status" value="1"/>
</dbReference>
<organism evidence="4 5">
    <name type="scientific">Pleionea mediterranea</name>
    <dbReference type="NCBI Taxonomy" id="523701"/>
    <lineage>
        <taxon>Bacteria</taxon>
        <taxon>Pseudomonadati</taxon>
        <taxon>Pseudomonadota</taxon>
        <taxon>Gammaproteobacteria</taxon>
        <taxon>Oceanospirillales</taxon>
        <taxon>Pleioneaceae</taxon>
        <taxon>Pleionea</taxon>
    </lineage>
</organism>
<keyword evidence="5" id="KW-1185">Reference proteome</keyword>
<dbReference type="InterPro" id="IPR050065">
    <property type="entry name" value="GlmU-like"/>
</dbReference>
<feature type="domain" description="Nucleotidyl transferase" evidence="3">
    <location>
        <begin position="2"/>
        <end position="119"/>
    </location>
</feature>
<name>A0A316G1Z2_9GAMM</name>
<evidence type="ECO:0000259" key="3">
    <source>
        <dbReference type="Pfam" id="PF00483"/>
    </source>
</evidence>
<dbReference type="OrthoDB" id="9788272at2"/>
<dbReference type="GO" id="GO:0016779">
    <property type="term" value="F:nucleotidyltransferase activity"/>
    <property type="evidence" value="ECO:0007669"/>
    <property type="project" value="UniProtKB-KW"/>
</dbReference>